<name>A0A418NIQ5_9SPHN</name>
<evidence type="ECO:0000256" key="1">
    <source>
        <dbReference type="SAM" id="Phobius"/>
    </source>
</evidence>
<keyword evidence="1" id="KW-1133">Transmembrane helix</keyword>
<proteinExistence type="predicted"/>
<dbReference type="PANTHER" id="PTHR30273:SF2">
    <property type="entry name" value="PROTEIN FECR"/>
    <property type="match status" value="1"/>
</dbReference>
<evidence type="ECO:0000313" key="5">
    <source>
        <dbReference type="Proteomes" id="UP000285092"/>
    </source>
</evidence>
<dbReference type="Proteomes" id="UP000285092">
    <property type="component" value="Unassembled WGS sequence"/>
</dbReference>
<dbReference type="InterPro" id="IPR012373">
    <property type="entry name" value="Ferrdict_sens_TM"/>
</dbReference>
<feature type="transmembrane region" description="Helical" evidence="1">
    <location>
        <begin position="85"/>
        <end position="103"/>
    </location>
</feature>
<keyword evidence="5" id="KW-1185">Reference proteome</keyword>
<dbReference type="PANTHER" id="PTHR30273">
    <property type="entry name" value="PERIPLASMIC SIGNAL SENSOR AND SIGMA FACTOR ACTIVATOR FECR-RELATED"/>
    <property type="match status" value="1"/>
</dbReference>
<dbReference type="Pfam" id="PF04773">
    <property type="entry name" value="FecR"/>
    <property type="match status" value="1"/>
</dbReference>
<dbReference type="InterPro" id="IPR032623">
    <property type="entry name" value="FecR_N"/>
</dbReference>
<comment type="caution">
    <text evidence="4">The sequence shown here is derived from an EMBL/GenBank/DDBJ whole genome shotgun (WGS) entry which is preliminary data.</text>
</comment>
<feature type="domain" description="FecR protein" evidence="2">
    <location>
        <begin position="118"/>
        <end position="209"/>
    </location>
</feature>
<protein>
    <submittedName>
        <fullName evidence="4">DUF4880 domain-containing protein</fullName>
    </submittedName>
</protein>
<reference evidence="4 5" key="1">
    <citation type="submission" date="2018-08" db="EMBL/GenBank/DDBJ databases">
        <title>Altererythrobacter sp.Ery1 and Ery12, the genome sequencing of novel strains in genus Alterythrobacter.</title>
        <authorList>
            <person name="Cheng H."/>
            <person name="Wu Y.-H."/>
            <person name="Fang C."/>
            <person name="Xu X.-W."/>
        </authorList>
    </citation>
    <scope>NUCLEOTIDE SEQUENCE [LARGE SCALE GENOMIC DNA]</scope>
    <source>
        <strain evidence="4 5">Ery1</strain>
    </source>
</reference>
<dbReference type="EMBL" id="QXFK01000014">
    <property type="protein sequence ID" value="RIV79163.1"/>
    <property type="molecule type" value="Genomic_DNA"/>
</dbReference>
<dbReference type="InterPro" id="IPR006860">
    <property type="entry name" value="FecR"/>
</dbReference>
<sequence>MTGAQASGCAKLRSEAADWYNERLAGDMTAEDEVRFRDWIRQSDAHRGAYEAIDRAWYVASTAAPDLVPLENPLPARAGSSRSKVFAAAASILLVGGIGWLSLGDLPFGERDHPAQAFQTETGQRATITLPDGSVVKLDSETDMRFSDLPDERRVQLLRGRAYFEVASDRSRPFIVHAAGKTVRAIGTAFEVSMDRGELTVVLAEGKVRVEDATDNGSGTGTDMTPGRQLVIDTDRRWTLTSADVAKETGWTEGRLIFMHDPLSEAVAEMNRYSTRKLTFRDGMIPDREIVGVFSAGDVDGFIKALELNGIAKQESSTNDEIILVEP</sequence>
<dbReference type="AlphaFoldDB" id="A0A418NIQ5"/>
<dbReference type="Gene3D" id="2.60.120.1440">
    <property type="match status" value="1"/>
</dbReference>
<evidence type="ECO:0000313" key="4">
    <source>
        <dbReference type="EMBL" id="RIV79163.1"/>
    </source>
</evidence>
<dbReference type="GO" id="GO:0016989">
    <property type="term" value="F:sigma factor antagonist activity"/>
    <property type="evidence" value="ECO:0007669"/>
    <property type="project" value="TreeGrafter"/>
</dbReference>
<accession>A0A418NIQ5</accession>
<evidence type="ECO:0000259" key="2">
    <source>
        <dbReference type="Pfam" id="PF04773"/>
    </source>
</evidence>
<feature type="domain" description="FecR N-terminal" evidence="3">
    <location>
        <begin position="15"/>
        <end position="55"/>
    </location>
</feature>
<dbReference type="RefSeq" id="WP_119511997.1">
    <property type="nucleotide sequence ID" value="NZ_QXFK01000014.1"/>
</dbReference>
<keyword evidence="1" id="KW-0812">Transmembrane</keyword>
<dbReference type="PIRSF" id="PIRSF018266">
    <property type="entry name" value="FecR"/>
    <property type="match status" value="1"/>
</dbReference>
<organism evidence="4 5">
    <name type="scientific">Pelagerythrobacter aerophilus</name>
    <dbReference type="NCBI Taxonomy" id="2306995"/>
    <lineage>
        <taxon>Bacteria</taxon>
        <taxon>Pseudomonadati</taxon>
        <taxon>Pseudomonadota</taxon>
        <taxon>Alphaproteobacteria</taxon>
        <taxon>Sphingomonadales</taxon>
        <taxon>Erythrobacteraceae</taxon>
        <taxon>Pelagerythrobacter</taxon>
    </lineage>
</organism>
<keyword evidence="1" id="KW-0472">Membrane</keyword>
<dbReference type="Pfam" id="PF16220">
    <property type="entry name" value="DUF4880"/>
    <property type="match status" value="1"/>
</dbReference>
<dbReference type="Gene3D" id="3.55.50.30">
    <property type="match status" value="1"/>
</dbReference>
<dbReference type="OrthoDB" id="7429207at2"/>
<gene>
    <name evidence="4" type="ORF">D2V04_03885</name>
</gene>
<evidence type="ECO:0000259" key="3">
    <source>
        <dbReference type="Pfam" id="PF16220"/>
    </source>
</evidence>